<dbReference type="Proteomes" id="UP001172083">
    <property type="component" value="Unassembled WGS sequence"/>
</dbReference>
<dbReference type="PANTHER" id="PTHR12526">
    <property type="entry name" value="GLYCOSYLTRANSFERASE"/>
    <property type="match status" value="1"/>
</dbReference>
<dbReference type="SUPFAM" id="SSF53756">
    <property type="entry name" value="UDP-Glycosyltransferase/glycogen phosphorylase"/>
    <property type="match status" value="1"/>
</dbReference>
<dbReference type="CDD" id="cd03801">
    <property type="entry name" value="GT4_PimA-like"/>
    <property type="match status" value="1"/>
</dbReference>
<dbReference type="PANTHER" id="PTHR12526:SF630">
    <property type="entry name" value="GLYCOSYLTRANSFERASE"/>
    <property type="match status" value="1"/>
</dbReference>
<evidence type="ECO:0000313" key="2">
    <source>
        <dbReference type="Proteomes" id="UP001172083"/>
    </source>
</evidence>
<organism evidence="1 2">
    <name type="scientific">Agaribacillus aureus</name>
    <dbReference type="NCBI Taxonomy" id="3051825"/>
    <lineage>
        <taxon>Bacteria</taxon>
        <taxon>Pseudomonadati</taxon>
        <taxon>Bacteroidota</taxon>
        <taxon>Cytophagia</taxon>
        <taxon>Cytophagales</taxon>
        <taxon>Splendidivirgaceae</taxon>
        <taxon>Agaribacillus</taxon>
    </lineage>
</organism>
<comment type="caution">
    <text evidence="1">The sequence shown here is derived from an EMBL/GenBank/DDBJ whole genome shotgun (WGS) entry which is preliminary data.</text>
</comment>
<accession>A0ABT8LGV9</accession>
<keyword evidence="1" id="KW-0808">Transferase</keyword>
<dbReference type="GO" id="GO:0016757">
    <property type="term" value="F:glycosyltransferase activity"/>
    <property type="evidence" value="ECO:0007669"/>
    <property type="project" value="UniProtKB-KW"/>
</dbReference>
<protein>
    <submittedName>
        <fullName evidence="1">Glycosyltransferase family 4 protein</fullName>
        <ecNumber evidence="1">2.4.-.-</ecNumber>
    </submittedName>
</protein>
<dbReference type="EC" id="2.4.-.-" evidence="1"/>
<sequence>MKKVLFVAAHRPNRSPSQKFRFEQYLSFLKEHGYDYDFSYIISAKDDHILYQPGKYLGKLAIFLKSSFKRWKDAMKASSYDIIFIQREGFMTGSTFFEKRFSKSKAKVIFDFDDAIWLQDVSPVNNKLAWLKNPDKTKDIIALSDMIFAGNQYLADYASKFNQNIRIIPTTIDTKRYTRIPSQKDKVCIGWSGSFTTIKHFEYGLDFLRAIKNKYKDKVYFKVIGDPNYVNEEFSIQGVPWTEESEIKELSEIDIGIMPLPNDEWAKGKCGLKGLQYMALETATIMSPVGVNTTIVRDGENGFLADSTDEWIEKLSQLIESSELREKLGKNGRETVLDNYSVSSQQNNYLKYFDELVPKQ</sequence>
<keyword evidence="2" id="KW-1185">Reference proteome</keyword>
<evidence type="ECO:0000313" key="1">
    <source>
        <dbReference type="EMBL" id="MDN5215960.1"/>
    </source>
</evidence>
<proteinExistence type="predicted"/>
<dbReference type="RefSeq" id="WP_346761295.1">
    <property type="nucleotide sequence ID" value="NZ_JAUJEB010000007.1"/>
</dbReference>
<gene>
    <name evidence="1" type="ORF">QQ020_28035</name>
</gene>
<dbReference type="EMBL" id="JAUJEB010000007">
    <property type="protein sequence ID" value="MDN5215960.1"/>
    <property type="molecule type" value="Genomic_DNA"/>
</dbReference>
<dbReference type="Gene3D" id="3.40.50.2000">
    <property type="entry name" value="Glycogen Phosphorylase B"/>
    <property type="match status" value="2"/>
</dbReference>
<name>A0ABT8LGV9_9BACT</name>
<dbReference type="Pfam" id="PF13692">
    <property type="entry name" value="Glyco_trans_1_4"/>
    <property type="match status" value="1"/>
</dbReference>
<reference evidence="1" key="1">
    <citation type="submission" date="2023-06" db="EMBL/GenBank/DDBJ databases">
        <title>Genomic of Agaribacillus aureum.</title>
        <authorList>
            <person name="Wang G."/>
        </authorList>
    </citation>
    <scope>NUCLEOTIDE SEQUENCE</scope>
    <source>
        <strain evidence="1">BMA12</strain>
    </source>
</reference>
<keyword evidence="1" id="KW-0328">Glycosyltransferase</keyword>